<protein>
    <submittedName>
        <fullName evidence="3">N-acetylmuramoyl-L-alanine amidase family protein</fullName>
    </submittedName>
</protein>
<evidence type="ECO:0000313" key="4">
    <source>
        <dbReference type="Proteomes" id="UP000479639"/>
    </source>
</evidence>
<comment type="caution">
    <text evidence="3">The sequence shown here is derived from an EMBL/GenBank/DDBJ whole genome shotgun (WGS) entry which is preliminary data.</text>
</comment>
<reference evidence="3 4" key="1">
    <citation type="submission" date="2019-09" db="EMBL/GenBank/DDBJ databases">
        <title>Whole genome shotgun sequencing (WGS) of Ellagibacter isourolithinifaciens DSM 104140(T) and Adlercreutzia muris DSM 29508(T).</title>
        <authorList>
            <person name="Stoll D.A."/>
            <person name="Danylec N."/>
            <person name="Huch M."/>
        </authorList>
    </citation>
    <scope>NUCLEOTIDE SEQUENCE [LARGE SCALE GENOMIC DNA]</scope>
    <source>
        <strain evidence="3 4">DSM 29508</strain>
    </source>
</reference>
<feature type="repeat" description="Cell wall-binding" evidence="2">
    <location>
        <begin position="279"/>
        <end position="298"/>
    </location>
</feature>
<organism evidence="3 4">
    <name type="scientific">Adlercreutzia muris</name>
    <dbReference type="NCBI Taxonomy" id="1796610"/>
    <lineage>
        <taxon>Bacteria</taxon>
        <taxon>Bacillati</taxon>
        <taxon>Actinomycetota</taxon>
        <taxon>Coriobacteriia</taxon>
        <taxon>Eggerthellales</taxon>
        <taxon>Eggerthellaceae</taxon>
        <taxon>Adlercreutzia</taxon>
    </lineage>
</organism>
<sequence>MEAIKRSVLGRVTFALALVAALGIGTTAYTALDTQVAYAAQPGWQQVGEKWKYIDESGQPVKNEEKLISKKWYQFDNEGWMVTGWWLGEQTIDTSGTREKCWKYYNAAGDRAKGWKKLNGKWYFFDVWANCEGAMFHSGWHYVGVGYSPSYFAYFDNSGVWVTNRWVRDRLSDELWNYLDESGQPVSGWKKLDGNWYRFRSEGDEGGAQPGKTALVGWWKVNNTWYYFKDSCAMATGWQKIGGSWYYLGSPNDGAMKTGWQKISGAWYYLGGSSDGAMKTGWQKIGNSWYYLYSSGAMAANTWVGNYHVNGSGAWDKSR</sequence>
<dbReference type="InterPro" id="IPR018337">
    <property type="entry name" value="Cell_wall/Cho-bd_repeat"/>
</dbReference>
<keyword evidence="1" id="KW-0677">Repeat</keyword>
<name>A0A7C8BTH9_9ACTN</name>
<dbReference type="Pfam" id="PF01473">
    <property type="entry name" value="Choline_bind_1"/>
    <property type="match status" value="2"/>
</dbReference>
<dbReference type="Proteomes" id="UP000479639">
    <property type="component" value="Unassembled WGS sequence"/>
</dbReference>
<dbReference type="SUPFAM" id="SSF69360">
    <property type="entry name" value="Cell wall binding repeat"/>
    <property type="match status" value="1"/>
</dbReference>
<keyword evidence="4" id="KW-1185">Reference proteome</keyword>
<evidence type="ECO:0000256" key="1">
    <source>
        <dbReference type="ARBA" id="ARBA00022737"/>
    </source>
</evidence>
<dbReference type="Pfam" id="PF19127">
    <property type="entry name" value="Choline_bind_3"/>
    <property type="match status" value="2"/>
</dbReference>
<dbReference type="Gene3D" id="2.10.270.10">
    <property type="entry name" value="Cholin Binding"/>
    <property type="match status" value="3"/>
</dbReference>
<dbReference type="AlphaFoldDB" id="A0A7C8BTH9"/>
<evidence type="ECO:0000313" key="3">
    <source>
        <dbReference type="EMBL" id="KAB1636619.1"/>
    </source>
</evidence>
<dbReference type="EMBL" id="WAJS01000065">
    <property type="protein sequence ID" value="KAB1636619.1"/>
    <property type="molecule type" value="Genomic_DNA"/>
</dbReference>
<gene>
    <name evidence="3" type="ORF">F8D48_11250</name>
</gene>
<evidence type="ECO:0000256" key="2">
    <source>
        <dbReference type="PROSITE-ProRule" id="PRU00591"/>
    </source>
</evidence>
<dbReference type="PROSITE" id="PS51170">
    <property type="entry name" value="CW"/>
    <property type="match status" value="1"/>
</dbReference>
<proteinExistence type="predicted"/>
<accession>A0A7C8BTH9</accession>
<dbReference type="RefSeq" id="WP_151432118.1">
    <property type="nucleotide sequence ID" value="NZ_JANJZI010000002.1"/>
</dbReference>